<comment type="caution">
    <text evidence="1">The sequence shown here is derived from an EMBL/GenBank/DDBJ whole genome shotgun (WGS) entry which is preliminary data.</text>
</comment>
<protein>
    <submittedName>
        <fullName evidence="1">Uncharacterized protein</fullName>
    </submittedName>
</protein>
<dbReference type="AlphaFoldDB" id="A0A431V9M8"/>
<name>A0A431V9M8_9PROT</name>
<dbReference type="RefSeq" id="WP_126620730.1">
    <property type="nucleotide sequence ID" value="NZ_JBHUCY010000115.1"/>
</dbReference>
<reference evidence="1 2" key="1">
    <citation type="submission" date="2018-12" db="EMBL/GenBank/DDBJ databases">
        <authorList>
            <person name="Yang Y."/>
        </authorList>
    </citation>
    <scope>NUCLEOTIDE SEQUENCE [LARGE SCALE GENOMIC DNA]</scope>
    <source>
        <strain evidence="1 2">L-25-5w-1</strain>
    </source>
</reference>
<keyword evidence="2" id="KW-1185">Reference proteome</keyword>
<sequence>MLLQAELGWCRYGMMERLLAEAGDSLASLFGLEPGATLAIVPVSSYVEPLIPLLRQHLNLVLADTHKAGQAVGSEVVRHPDELAALAASGNAPAAAFIPTSDAEVACLFIERLSACLPDTPILTCLEVLEHHHAQPGVLDTVRAFRKRVLAAERPVLVLSTIIHSTLYPTYRALEDIGHTVFYALRAETVEGASYSSLPDEIVPSDRRLTISFHDMLELLSEPLPGCVVWLVAESLCHPAWDLRRTLPAYGYTEALTRFTRTNLLTVLYDAVKPANRNFDFSQRSAEAYRSMLSASKAVLFSSNTTEMGEFLSRAVGLPERRLHFLRYGPTSSKSRPIEDGRIHIAAISMLLDEFDEPSRNPMKAYVRSAVEQGLVIHYYTNYPAASRFRDELPAELRDNFRIHRVVRDAQMLVDEISSFHAGWVVHDQQVFSRIVAQVQDQLLRDVYSLFPATTMPTSALVCVSAGLPIIINRAMRGAIGQFPPELSLPVEMSELPRLRAIIESEDWARRREFAVAFRRKIDVRAQIGFLSAFLKEFATYENGAQDV</sequence>
<dbReference type="EMBL" id="RXMA01000061">
    <property type="protein sequence ID" value="RTR12007.1"/>
    <property type="molecule type" value="Genomic_DNA"/>
</dbReference>
<evidence type="ECO:0000313" key="2">
    <source>
        <dbReference type="Proteomes" id="UP000277007"/>
    </source>
</evidence>
<accession>A0A431V9M8</accession>
<gene>
    <name evidence="1" type="ORF">EJ903_25735</name>
</gene>
<evidence type="ECO:0000313" key="1">
    <source>
        <dbReference type="EMBL" id="RTR12007.1"/>
    </source>
</evidence>
<dbReference type="Proteomes" id="UP000277007">
    <property type="component" value="Unassembled WGS sequence"/>
</dbReference>
<proteinExistence type="predicted"/>
<organism evidence="1 2">
    <name type="scientific">Azospirillum griseum</name>
    <dbReference type="NCBI Taxonomy" id="2496639"/>
    <lineage>
        <taxon>Bacteria</taxon>
        <taxon>Pseudomonadati</taxon>
        <taxon>Pseudomonadota</taxon>
        <taxon>Alphaproteobacteria</taxon>
        <taxon>Rhodospirillales</taxon>
        <taxon>Azospirillaceae</taxon>
        <taxon>Azospirillum</taxon>
    </lineage>
</organism>